<evidence type="ECO:0008006" key="3">
    <source>
        <dbReference type="Google" id="ProtNLM"/>
    </source>
</evidence>
<proteinExistence type="predicted"/>
<dbReference type="OrthoDB" id="3248304at2759"/>
<dbReference type="SUPFAM" id="SSF49562">
    <property type="entry name" value="C2 domain (Calcium/lipid-binding domain, CaLB)"/>
    <property type="match status" value="1"/>
</dbReference>
<protein>
    <recommendedName>
        <fullName evidence="3">C2 domain-containing protein</fullName>
    </recommendedName>
</protein>
<organism evidence="1 2">
    <name type="scientific">Piloderma croceum (strain F 1598)</name>
    <dbReference type="NCBI Taxonomy" id="765440"/>
    <lineage>
        <taxon>Eukaryota</taxon>
        <taxon>Fungi</taxon>
        <taxon>Dikarya</taxon>
        <taxon>Basidiomycota</taxon>
        <taxon>Agaricomycotina</taxon>
        <taxon>Agaricomycetes</taxon>
        <taxon>Agaricomycetidae</taxon>
        <taxon>Atheliales</taxon>
        <taxon>Atheliaceae</taxon>
        <taxon>Piloderma</taxon>
    </lineage>
</organism>
<gene>
    <name evidence="1" type="ORF">PILCRDRAFT_16886</name>
</gene>
<dbReference type="Proteomes" id="UP000054166">
    <property type="component" value="Unassembled WGS sequence"/>
</dbReference>
<dbReference type="AlphaFoldDB" id="A0A0C3EG75"/>
<sequence length="262" mass="28870">MAEQAVDKTVFRLQVAEGCSTNPIALRMPLKVKVNSFFAHTKIVERSSTPVWDKTFKFSANPSSMSFLETIHNLPNTKNIQYEVLGTFGMRISTLLDVGKDHIDLKLRPNSDGQNAGVITVRFWSERAANVITADAGQSAAAKSMASVMSKLQVLAKVMDNGAPMYPCTSLVLQVISSVYKVAKNQLDNDRKIAQLVASMNSVYSFTNNLPTSAFAAISHIGNEIFMIIHQTFECLIFMQEYVGCGFSRRALKEVYPGATID</sequence>
<dbReference type="InterPro" id="IPR035892">
    <property type="entry name" value="C2_domain_sf"/>
</dbReference>
<reference evidence="1 2" key="1">
    <citation type="submission" date="2014-04" db="EMBL/GenBank/DDBJ databases">
        <authorList>
            <consortium name="DOE Joint Genome Institute"/>
            <person name="Kuo A."/>
            <person name="Tarkka M."/>
            <person name="Buscot F."/>
            <person name="Kohler A."/>
            <person name="Nagy L.G."/>
            <person name="Floudas D."/>
            <person name="Copeland A."/>
            <person name="Barry K.W."/>
            <person name="Cichocki N."/>
            <person name="Veneault-Fourrey C."/>
            <person name="LaButti K."/>
            <person name="Lindquist E.A."/>
            <person name="Lipzen A."/>
            <person name="Lundell T."/>
            <person name="Morin E."/>
            <person name="Murat C."/>
            <person name="Sun H."/>
            <person name="Tunlid A."/>
            <person name="Henrissat B."/>
            <person name="Grigoriev I.V."/>
            <person name="Hibbett D.S."/>
            <person name="Martin F."/>
            <person name="Nordberg H.P."/>
            <person name="Cantor M.N."/>
            <person name="Hua S.X."/>
        </authorList>
    </citation>
    <scope>NUCLEOTIDE SEQUENCE [LARGE SCALE GENOMIC DNA]</scope>
    <source>
        <strain evidence="1 2">F 1598</strain>
    </source>
</reference>
<dbReference type="Gene3D" id="2.60.40.150">
    <property type="entry name" value="C2 domain"/>
    <property type="match status" value="1"/>
</dbReference>
<name>A0A0C3EG75_PILCF</name>
<keyword evidence="2" id="KW-1185">Reference proteome</keyword>
<dbReference type="STRING" id="765440.A0A0C3EG75"/>
<evidence type="ECO:0000313" key="2">
    <source>
        <dbReference type="Proteomes" id="UP000054166"/>
    </source>
</evidence>
<evidence type="ECO:0000313" key="1">
    <source>
        <dbReference type="EMBL" id="KIM71630.1"/>
    </source>
</evidence>
<dbReference type="EMBL" id="KN833253">
    <property type="protein sequence ID" value="KIM71630.1"/>
    <property type="molecule type" value="Genomic_DNA"/>
</dbReference>
<dbReference type="HOGENOM" id="CLU_1062132_0_0_1"/>
<reference evidence="2" key="2">
    <citation type="submission" date="2015-01" db="EMBL/GenBank/DDBJ databases">
        <title>Evolutionary Origins and Diversification of the Mycorrhizal Mutualists.</title>
        <authorList>
            <consortium name="DOE Joint Genome Institute"/>
            <consortium name="Mycorrhizal Genomics Consortium"/>
            <person name="Kohler A."/>
            <person name="Kuo A."/>
            <person name="Nagy L.G."/>
            <person name="Floudas D."/>
            <person name="Copeland A."/>
            <person name="Barry K.W."/>
            <person name="Cichocki N."/>
            <person name="Veneault-Fourrey C."/>
            <person name="LaButti K."/>
            <person name="Lindquist E.A."/>
            <person name="Lipzen A."/>
            <person name="Lundell T."/>
            <person name="Morin E."/>
            <person name="Murat C."/>
            <person name="Riley R."/>
            <person name="Ohm R."/>
            <person name="Sun H."/>
            <person name="Tunlid A."/>
            <person name="Henrissat B."/>
            <person name="Grigoriev I.V."/>
            <person name="Hibbett D.S."/>
            <person name="Martin F."/>
        </authorList>
    </citation>
    <scope>NUCLEOTIDE SEQUENCE [LARGE SCALE GENOMIC DNA]</scope>
    <source>
        <strain evidence="2">F 1598</strain>
    </source>
</reference>
<accession>A0A0C3EG75</accession>
<dbReference type="InParanoid" id="A0A0C3EG75"/>